<name>A0ABW2W0J9_9ACTN</name>
<keyword evidence="3" id="KW-1185">Reference proteome</keyword>
<comment type="caution">
    <text evidence="2">The sequence shown here is derived from an EMBL/GenBank/DDBJ whole genome shotgun (WGS) entry which is preliminary data.</text>
</comment>
<dbReference type="PANTHER" id="PTHR40202:SF1">
    <property type="entry name" value="HD DOMAIN-CONTAINING PROTEIN"/>
    <property type="match status" value="1"/>
</dbReference>
<gene>
    <name evidence="2" type="ORF">ACFQZP_46675</name>
</gene>
<dbReference type="Gene3D" id="1.10.3210.10">
    <property type="entry name" value="Hypothetical protein af1432"/>
    <property type="match status" value="1"/>
</dbReference>
<evidence type="ECO:0000313" key="3">
    <source>
        <dbReference type="Proteomes" id="UP001596957"/>
    </source>
</evidence>
<dbReference type="EMBL" id="JBHTEC010000008">
    <property type="protein sequence ID" value="MFD0288956.1"/>
    <property type="molecule type" value="Genomic_DNA"/>
</dbReference>
<dbReference type="InterPro" id="IPR052567">
    <property type="entry name" value="OP_Dioxygenase"/>
</dbReference>
<dbReference type="Proteomes" id="UP001596957">
    <property type="component" value="Unassembled WGS sequence"/>
</dbReference>
<evidence type="ECO:0000313" key="2">
    <source>
        <dbReference type="EMBL" id="MFD0288956.1"/>
    </source>
</evidence>
<dbReference type="Pfam" id="PF01966">
    <property type="entry name" value="HD"/>
    <property type="match status" value="1"/>
</dbReference>
<protein>
    <submittedName>
        <fullName evidence="2">HD domain-containing protein</fullName>
    </submittedName>
</protein>
<proteinExistence type="predicted"/>
<dbReference type="RefSeq" id="WP_381250852.1">
    <property type="nucleotide sequence ID" value="NZ_JBHTBI010000005.1"/>
</dbReference>
<accession>A0ABW2W0J9</accession>
<sequence>MELRSVEELMDLLHACRGAWDTPDLPHSRLRSSGGTPIGDPVDLHDHALQTAALLRRGHPSDKELQVAGLVHDIGHLLRPGDDAGHADHAADAIRPLLGERVSRLVRLHVAAKRYLAATSPGRGLSPQSALTLTVQGGAMTPWEAAAFEHDPLAEDAVTLRQADDAGKVVGLDAGVMEDWRTVLKLVAARHSRLGAVDRRHRWPGAVGRQRSMPGAVD</sequence>
<reference evidence="3" key="1">
    <citation type="journal article" date="2019" name="Int. J. Syst. Evol. Microbiol.">
        <title>The Global Catalogue of Microorganisms (GCM) 10K type strain sequencing project: providing services to taxonomists for standard genome sequencing and annotation.</title>
        <authorList>
            <consortium name="The Broad Institute Genomics Platform"/>
            <consortium name="The Broad Institute Genome Sequencing Center for Infectious Disease"/>
            <person name="Wu L."/>
            <person name="Ma J."/>
        </authorList>
    </citation>
    <scope>NUCLEOTIDE SEQUENCE [LARGE SCALE GENOMIC DNA]</scope>
    <source>
        <strain evidence="3">CGMCC 4.7198</strain>
    </source>
</reference>
<dbReference type="PANTHER" id="PTHR40202">
    <property type="match status" value="1"/>
</dbReference>
<organism evidence="2 3">
    <name type="scientific">Streptomyces lutosisoli</name>
    <dbReference type="NCBI Taxonomy" id="2665721"/>
    <lineage>
        <taxon>Bacteria</taxon>
        <taxon>Bacillati</taxon>
        <taxon>Actinomycetota</taxon>
        <taxon>Actinomycetes</taxon>
        <taxon>Kitasatosporales</taxon>
        <taxon>Streptomycetaceae</taxon>
        <taxon>Streptomyces</taxon>
    </lineage>
</organism>
<dbReference type="SUPFAM" id="SSF109604">
    <property type="entry name" value="HD-domain/PDEase-like"/>
    <property type="match status" value="1"/>
</dbReference>
<dbReference type="InterPro" id="IPR006674">
    <property type="entry name" value="HD_domain"/>
</dbReference>
<feature type="domain" description="HD" evidence="1">
    <location>
        <begin position="46"/>
        <end position="113"/>
    </location>
</feature>
<evidence type="ECO:0000259" key="1">
    <source>
        <dbReference type="Pfam" id="PF01966"/>
    </source>
</evidence>